<sequence>MSDVDPGGPAAAGHSAPSPQVLEALRERLKERIYAAITMLAVVVALAQNPHTRHSTAATYVLGTAVGLWLATLVADAQAHRVVHQRLPSRREVRHMLFVSSPLLSCAVGPLLMTGLSAAGALDLTDALWVAVGVDVASLAAWGFASGRRMGGGALLSFVAGLTDAAIGLGVVMVKVVTGH</sequence>
<evidence type="ECO:0000256" key="1">
    <source>
        <dbReference type="SAM" id="Phobius"/>
    </source>
</evidence>
<protein>
    <recommendedName>
        <fullName evidence="4">Integral membrane protein</fullName>
    </recommendedName>
</protein>
<reference evidence="2 3" key="1">
    <citation type="submission" date="2024-09" db="EMBL/GenBank/DDBJ databases">
        <authorList>
            <person name="Sun Q."/>
            <person name="Mori K."/>
        </authorList>
    </citation>
    <scope>NUCLEOTIDE SEQUENCE [LARGE SCALE GENOMIC DNA]</scope>
    <source>
        <strain evidence="2 3">JCM 4557</strain>
    </source>
</reference>
<dbReference type="RefSeq" id="WP_394316801.1">
    <property type="nucleotide sequence ID" value="NZ_JBHMQV010000001.1"/>
</dbReference>
<proteinExistence type="predicted"/>
<name>A0ABV6TB54_9ACTN</name>
<organism evidence="2 3">
    <name type="scientific">Streptomyces noboritoensis</name>
    <dbReference type="NCBI Taxonomy" id="67337"/>
    <lineage>
        <taxon>Bacteria</taxon>
        <taxon>Bacillati</taxon>
        <taxon>Actinomycetota</taxon>
        <taxon>Actinomycetes</taxon>
        <taxon>Kitasatosporales</taxon>
        <taxon>Streptomycetaceae</taxon>
        <taxon>Streptomyces</taxon>
    </lineage>
</organism>
<keyword evidence="1" id="KW-0472">Membrane</keyword>
<keyword evidence="1" id="KW-0812">Transmembrane</keyword>
<feature type="transmembrane region" description="Helical" evidence="1">
    <location>
        <begin position="127"/>
        <end position="145"/>
    </location>
</feature>
<evidence type="ECO:0000313" key="3">
    <source>
        <dbReference type="Proteomes" id="UP001589887"/>
    </source>
</evidence>
<keyword evidence="1" id="KW-1133">Transmembrane helix</keyword>
<evidence type="ECO:0000313" key="2">
    <source>
        <dbReference type="EMBL" id="MFC0843012.1"/>
    </source>
</evidence>
<evidence type="ECO:0008006" key="4">
    <source>
        <dbReference type="Google" id="ProtNLM"/>
    </source>
</evidence>
<comment type="caution">
    <text evidence="2">The sequence shown here is derived from an EMBL/GenBank/DDBJ whole genome shotgun (WGS) entry which is preliminary data.</text>
</comment>
<feature type="transmembrane region" description="Helical" evidence="1">
    <location>
        <begin position="96"/>
        <end position="121"/>
    </location>
</feature>
<accession>A0ABV6TB54</accession>
<dbReference type="Proteomes" id="UP001589887">
    <property type="component" value="Unassembled WGS sequence"/>
</dbReference>
<dbReference type="EMBL" id="JBHMQV010000001">
    <property type="protein sequence ID" value="MFC0843012.1"/>
    <property type="molecule type" value="Genomic_DNA"/>
</dbReference>
<feature type="transmembrane region" description="Helical" evidence="1">
    <location>
        <begin position="152"/>
        <end position="174"/>
    </location>
</feature>
<keyword evidence="3" id="KW-1185">Reference proteome</keyword>
<feature type="transmembrane region" description="Helical" evidence="1">
    <location>
        <begin position="57"/>
        <end position="75"/>
    </location>
</feature>
<gene>
    <name evidence="2" type="ORF">ACFH04_04540</name>
</gene>